<dbReference type="SUPFAM" id="SSF48239">
    <property type="entry name" value="Terpenoid cyclases/Protein prenyltransferases"/>
    <property type="match status" value="1"/>
</dbReference>
<dbReference type="InterPro" id="IPR008949">
    <property type="entry name" value="Isoprenoid_synthase_dom_sf"/>
</dbReference>
<proteinExistence type="inferred from homology"/>
<dbReference type="Gene3D" id="1.50.10.130">
    <property type="entry name" value="Terpene synthase, N-terminal domain"/>
    <property type="match status" value="1"/>
</dbReference>
<dbReference type="InterPro" id="IPR001906">
    <property type="entry name" value="Terpene_synth_N"/>
</dbReference>
<keyword evidence="7" id="KW-0732">Signal</keyword>
<reference evidence="9" key="2">
    <citation type="submission" date="2020-08" db="EMBL/GenBank/DDBJ databases">
        <title>Plant Genome Project.</title>
        <authorList>
            <person name="Zhang R.-G."/>
        </authorList>
    </citation>
    <scope>NUCLEOTIDE SEQUENCE</scope>
    <source>
        <strain evidence="9">Huo1</strain>
        <tissue evidence="9">Leaf</tissue>
    </source>
</reference>
<feature type="region of interest" description="Disordered" evidence="6">
    <location>
        <begin position="168"/>
        <end position="189"/>
    </location>
</feature>
<evidence type="ECO:0000259" key="8">
    <source>
        <dbReference type="Pfam" id="PF01397"/>
    </source>
</evidence>
<evidence type="ECO:0000256" key="2">
    <source>
        <dbReference type="ARBA" id="ARBA00004721"/>
    </source>
</evidence>
<evidence type="ECO:0000256" key="5">
    <source>
        <dbReference type="ARBA" id="ARBA00023239"/>
    </source>
</evidence>
<evidence type="ECO:0000313" key="10">
    <source>
        <dbReference type="Proteomes" id="UP000298416"/>
    </source>
</evidence>
<evidence type="ECO:0000256" key="3">
    <source>
        <dbReference type="ARBA" id="ARBA00006333"/>
    </source>
</evidence>
<evidence type="ECO:0000256" key="4">
    <source>
        <dbReference type="ARBA" id="ARBA00022842"/>
    </source>
</evidence>
<dbReference type="InterPro" id="IPR008930">
    <property type="entry name" value="Terpenoid_cyclase/PrenylTrfase"/>
</dbReference>
<dbReference type="EMBL" id="PNBA02000003">
    <property type="protein sequence ID" value="KAG6431224.1"/>
    <property type="molecule type" value="Genomic_DNA"/>
</dbReference>
<dbReference type="AlphaFoldDB" id="A0A8X8YG99"/>
<evidence type="ECO:0000256" key="7">
    <source>
        <dbReference type="SAM" id="SignalP"/>
    </source>
</evidence>
<evidence type="ECO:0000256" key="1">
    <source>
        <dbReference type="ARBA" id="ARBA00001946"/>
    </source>
</evidence>
<gene>
    <name evidence="9" type="ORF">SASPL_109302</name>
</gene>
<dbReference type="Proteomes" id="UP000298416">
    <property type="component" value="Unassembled WGS sequence"/>
</dbReference>
<reference evidence="9" key="1">
    <citation type="submission" date="2018-01" db="EMBL/GenBank/DDBJ databases">
        <authorList>
            <person name="Mao J.F."/>
        </authorList>
    </citation>
    <scope>NUCLEOTIDE SEQUENCE</scope>
    <source>
        <strain evidence="9">Huo1</strain>
        <tissue evidence="9">Leaf</tissue>
    </source>
</reference>
<keyword evidence="4" id="KW-0460">Magnesium</keyword>
<accession>A0A8X8YG99</accession>
<comment type="cofactor">
    <cofactor evidence="1">
        <name>Mg(2+)</name>
        <dbReference type="ChEBI" id="CHEBI:18420"/>
    </cofactor>
</comment>
<evidence type="ECO:0000313" key="9">
    <source>
        <dbReference type="EMBL" id="KAG6431224.1"/>
    </source>
</evidence>
<name>A0A8X8YG99_SALSN</name>
<keyword evidence="10" id="KW-1185">Reference proteome</keyword>
<dbReference type="GO" id="GO:0010333">
    <property type="term" value="F:terpene synthase activity"/>
    <property type="evidence" value="ECO:0007669"/>
    <property type="project" value="InterPro"/>
</dbReference>
<comment type="similarity">
    <text evidence="3">Belongs to the terpene synthase family.</text>
</comment>
<evidence type="ECO:0000256" key="6">
    <source>
        <dbReference type="SAM" id="MobiDB-lite"/>
    </source>
</evidence>
<feature type="chain" id="PRO_5036502272" description="Terpene synthase N-terminal domain-containing protein" evidence="7">
    <location>
        <begin position="23"/>
        <end position="261"/>
    </location>
</feature>
<dbReference type="InterPro" id="IPR036965">
    <property type="entry name" value="Terpene_synth_N_sf"/>
</dbReference>
<dbReference type="Pfam" id="PF01397">
    <property type="entry name" value="Terpene_synth"/>
    <property type="match status" value="1"/>
</dbReference>
<protein>
    <recommendedName>
        <fullName evidence="8">Terpene synthase N-terminal domain-containing protein</fullName>
    </recommendedName>
</protein>
<feature type="compositionally biased region" description="Basic and acidic residues" evidence="6">
    <location>
        <begin position="168"/>
        <end position="180"/>
    </location>
</feature>
<organism evidence="9">
    <name type="scientific">Salvia splendens</name>
    <name type="common">Scarlet sage</name>
    <dbReference type="NCBI Taxonomy" id="180675"/>
    <lineage>
        <taxon>Eukaryota</taxon>
        <taxon>Viridiplantae</taxon>
        <taxon>Streptophyta</taxon>
        <taxon>Embryophyta</taxon>
        <taxon>Tracheophyta</taxon>
        <taxon>Spermatophyta</taxon>
        <taxon>Magnoliopsida</taxon>
        <taxon>eudicotyledons</taxon>
        <taxon>Gunneridae</taxon>
        <taxon>Pentapetalae</taxon>
        <taxon>asterids</taxon>
        <taxon>lamiids</taxon>
        <taxon>Lamiales</taxon>
        <taxon>Lamiaceae</taxon>
        <taxon>Nepetoideae</taxon>
        <taxon>Mentheae</taxon>
        <taxon>Salviinae</taxon>
        <taxon>Salvia</taxon>
        <taxon>Salvia subgen. Calosphace</taxon>
        <taxon>core Calosphace</taxon>
    </lineage>
</organism>
<dbReference type="PANTHER" id="PTHR31225:SF253">
    <property type="entry name" value="SESQUITERPENE SYNTHASE 31"/>
    <property type="match status" value="1"/>
</dbReference>
<sequence>MFRFINSSLLFAMNILMNSSLADVFNKFVNEDGMFEEEDDDVEGVLSLFEAAYVRFHDEEILQQAEVFSNSYMRRIEAELESPLREKVKRALEHPLHRSNTMVYARIFISIYEKGDSKNQLLLKLAKVNFNFLQNLYRKELYILSRSRVDWQSAWMTAAAVDYSRREATNPRGRTVDGDSRNGGGGRRGKATEVIGEAAFAERKGGAAYRGNGLGLNSPNPPIFLQQGPPDLCDVKIIPPHASDLLSAPVEINMCKLALSM</sequence>
<comment type="pathway">
    <text evidence="2">Secondary metabolite biosynthesis; terpenoid biosynthesis.</text>
</comment>
<feature type="domain" description="Terpene synthase N-terminal" evidence="8">
    <location>
        <begin position="22"/>
        <end position="92"/>
    </location>
</feature>
<keyword evidence="5" id="KW-0456">Lyase</keyword>
<comment type="caution">
    <text evidence="9">The sequence shown here is derived from an EMBL/GenBank/DDBJ whole genome shotgun (WGS) entry which is preliminary data.</text>
</comment>
<dbReference type="GO" id="GO:0016114">
    <property type="term" value="P:terpenoid biosynthetic process"/>
    <property type="evidence" value="ECO:0007669"/>
    <property type="project" value="InterPro"/>
</dbReference>
<dbReference type="PANTHER" id="PTHR31225">
    <property type="entry name" value="OS04G0344100 PROTEIN-RELATED"/>
    <property type="match status" value="1"/>
</dbReference>
<dbReference type="Gene3D" id="1.10.600.10">
    <property type="entry name" value="Farnesyl Diphosphate Synthase"/>
    <property type="match status" value="1"/>
</dbReference>
<dbReference type="InterPro" id="IPR050148">
    <property type="entry name" value="Terpene_synthase-like"/>
</dbReference>
<feature type="signal peptide" evidence="7">
    <location>
        <begin position="1"/>
        <end position="22"/>
    </location>
</feature>